<proteinExistence type="predicted"/>
<evidence type="ECO:0000313" key="3">
    <source>
        <dbReference type="Proteomes" id="UP001152561"/>
    </source>
</evidence>
<comment type="caution">
    <text evidence="2">The sequence shown here is derived from an EMBL/GenBank/DDBJ whole genome shotgun (WGS) entry which is preliminary data.</text>
</comment>
<organism evidence="2 3">
    <name type="scientific">Anisodus acutangulus</name>
    <dbReference type="NCBI Taxonomy" id="402998"/>
    <lineage>
        <taxon>Eukaryota</taxon>
        <taxon>Viridiplantae</taxon>
        <taxon>Streptophyta</taxon>
        <taxon>Embryophyta</taxon>
        <taxon>Tracheophyta</taxon>
        <taxon>Spermatophyta</taxon>
        <taxon>Magnoliopsida</taxon>
        <taxon>eudicotyledons</taxon>
        <taxon>Gunneridae</taxon>
        <taxon>Pentapetalae</taxon>
        <taxon>asterids</taxon>
        <taxon>lamiids</taxon>
        <taxon>Solanales</taxon>
        <taxon>Solanaceae</taxon>
        <taxon>Solanoideae</taxon>
        <taxon>Hyoscyameae</taxon>
        <taxon>Anisodus</taxon>
    </lineage>
</organism>
<name>A0A9Q1MGR2_9SOLA</name>
<keyword evidence="3" id="KW-1185">Reference proteome</keyword>
<protein>
    <submittedName>
        <fullName evidence="2">Uncharacterized protein</fullName>
    </submittedName>
</protein>
<dbReference type="Proteomes" id="UP001152561">
    <property type="component" value="Unassembled WGS sequence"/>
</dbReference>
<evidence type="ECO:0000256" key="1">
    <source>
        <dbReference type="SAM" id="MobiDB-lite"/>
    </source>
</evidence>
<accession>A0A9Q1MGR2</accession>
<sequence length="334" mass="36448">MNKLIEALEKSGLNLQLESAGGDNHGTQDTDFIDMFTVVEEGRKKKSSYDTRRPVVPKVNKGVGSRKVIGPSVVSQRRSLQSVNETSDIERSSNPVGGVQSPVDVMDSPTNNFVDVSGIESTQGESPVGDCIKEEHNSLLSDPLQSNPIADVTEMQVESPIGDIRREEHDESTKVTVDMEQVSLQTAFSIEGVAHENVDYAIVVDEQVETHVQGAALVESVARGTLRESNDIAKGSVKSQNAPDSIVRGTTGESADVTKGNVKSQGCESSERNDDDFEDIMDVACDIKAFAITNTYKRRKRPELSNVSIEPPFSSLKTRGQKAMFQCCCWYPFT</sequence>
<dbReference type="EMBL" id="JAJAGQ010000007">
    <property type="protein sequence ID" value="KAJ8557439.1"/>
    <property type="molecule type" value="Genomic_DNA"/>
</dbReference>
<gene>
    <name evidence="2" type="ORF">K7X08_003064</name>
</gene>
<feature type="region of interest" description="Disordered" evidence="1">
    <location>
        <begin position="78"/>
        <end position="105"/>
    </location>
</feature>
<feature type="region of interest" description="Disordered" evidence="1">
    <location>
        <begin position="233"/>
        <end position="273"/>
    </location>
</feature>
<evidence type="ECO:0000313" key="2">
    <source>
        <dbReference type="EMBL" id="KAJ8557439.1"/>
    </source>
</evidence>
<reference evidence="3" key="1">
    <citation type="journal article" date="2023" name="Proc. Natl. Acad. Sci. U.S.A.">
        <title>Genomic and structural basis for evolution of tropane alkaloid biosynthesis.</title>
        <authorList>
            <person name="Wanga Y.-J."/>
            <person name="Taina T."/>
            <person name="Yua J.-Y."/>
            <person name="Lia J."/>
            <person name="Xua B."/>
            <person name="Chenc J."/>
            <person name="D'Auriad J.C."/>
            <person name="Huanga J.-P."/>
            <person name="Huanga S.-X."/>
        </authorList>
    </citation>
    <scope>NUCLEOTIDE SEQUENCE [LARGE SCALE GENOMIC DNA]</scope>
    <source>
        <strain evidence="3">cv. KIB-2019</strain>
    </source>
</reference>
<dbReference type="AlphaFoldDB" id="A0A9Q1MGR2"/>